<accession>A0A365MRU5</accession>
<dbReference type="Proteomes" id="UP000251714">
    <property type="component" value="Unassembled WGS sequence"/>
</dbReference>
<comment type="caution">
    <text evidence="1">The sequence shown here is derived from an EMBL/GenBank/DDBJ whole genome shotgun (WGS) entry which is preliminary data.</text>
</comment>
<proteinExistence type="predicted"/>
<evidence type="ECO:0000313" key="1">
    <source>
        <dbReference type="EMBL" id="RBA11195.1"/>
    </source>
</evidence>
<organism evidence="1 2">
    <name type="scientific">Gibberella intermedia</name>
    <name type="common">Bulb rot disease fungus</name>
    <name type="synonym">Fusarium proliferatum</name>
    <dbReference type="NCBI Taxonomy" id="948311"/>
    <lineage>
        <taxon>Eukaryota</taxon>
        <taxon>Fungi</taxon>
        <taxon>Dikarya</taxon>
        <taxon>Ascomycota</taxon>
        <taxon>Pezizomycotina</taxon>
        <taxon>Sordariomycetes</taxon>
        <taxon>Hypocreomycetidae</taxon>
        <taxon>Hypocreales</taxon>
        <taxon>Nectriaceae</taxon>
        <taxon>Fusarium</taxon>
        <taxon>Fusarium fujikuroi species complex</taxon>
    </lineage>
</organism>
<sequence>MEPVTGWEEEYQGQTADIWEAKMKLLLRYNAIDEHERDLFQGVLEALRQIAKMSPGTDDAARKYRWSAFRKAIRDFATAPELMSTYLDQDDWSESEFPEETRRPHRFYIDEDINPSFWSIGSAVVRSHD</sequence>
<evidence type="ECO:0000313" key="2">
    <source>
        <dbReference type="Proteomes" id="UP000251714"/>
    </source>
</evidence>
<gene>
    <name evidence="1" type="ORF">FPRO05_04368</name>
</gene>
<protein>
    <submittedName>
        <fullName evidence="1">Uncharacterized protein</fullName>
    </submittedName>
</protein>
<reference evidence="1 2" key="1">
    <citation type="submission" date="2017-12" db="EMBL/GenBank/DDBJ databases">
        <title>Genome sequence of the mycotoxigenic crop pathogen Fusarium proliferatum, strain ITEM 2341 from Date Palm.</title>
        <authorList>
            <person name="Almiman B.F."/>
            <person name="Shittu T.A."/>
            <person name="Muthumeenakshi S."/>
            <person name="Baroncelli R."/>
            <person name="Sreenivasaprasada S."/>
        </authorList>
    </citation>
    <scope>NUCLEOTIDE SEQUENCE [LARGE SCALE GENOMIC DNA]</scope>
    <source>
        <strain evidence="1 2">ITEM 2341</strain>
    </source>
</reference>
<dbReference type="AlphaFoldDB" id="A0A365MRU5"/>
<name>A0A365MRU5_GIBIN</name>
<dbReference type="EMBL" id="PKMI01000050">
    <property type="protein sequence ID" value="RBA11195.1"/>
    <property type="molecule type" value="Genomic_DNA"/>
</dbReference>